<protein>
    <recommendedName>
        <fullName evidence="3">F-box domain protein</fullName>
    </recommendedName>
</protein>
<reference evidence="1 2" key="1">
    <citation type="submission" date="2024-07" db="EMBL/GenBank/DDBJ databases">
        <title>Section-level genome sequencing and comparative genomics of Aspergillus sections Usti and Cavernicolus.</title>
        <authorList>
            <consortium name="Lawrence Berkeley National Laboratory"/>
            <person name="Nybo J.L."/>
            <person name="Vesth T.C."/>
            <person name="Theobald S."/>
            <person name="Frisvad J.C."/>
            <person name="Larsen T.O."/>
            <person name="Kjaerboelling I."/>
            <person name="Rothschild-Mancinelli K."/>
            <person name="Lyhne E.K."/>
            <person name="Kogle M.E."/>
            <person name="Barry K."/>
            <person name="Clum A."/>
            <person name="Na H."/>
            <person name="Ledsgaard L."/>
            <person name="Lin J."/>
            <person name="Lipzen A."/>
            <person name="Kuo A."/>
            <person name="Riley R."/>
            <person name="Mondo S."/>
            <person name="Labutti K."/>
            <person name="Haridas S."/>
            <person name="Pangalinan J."/>
            <person name="Salamov A.A."/>
            <person name="Simmons B.A."/>
            <person name="Magnuson J.K."/>
            <person name="Chen J."/>
            <person name="Drula E."/>
            <person name="Henrissat B."/>
            <person name="Wiebenga A."/>
            <person name="Lubbers R.J."/>
            <person name="Gomes A.C."/>
            <person name="Makela M.R."/>
            <person name="Stajich J."/>
            <person name="Grigoriev I.V."/>
            <person name="Mortensen U.H."/>
            <person name="De Vries R.P."/>
            <person name="Baker S.E."/>
            <person name="Andersen M.R."/>
        </authorList>
    </citation>
    <scope>NUCLEOTIDE SEQUENCE [LARGE SCALE GENOMIC DNA]</scope>
    <source>
        <strain evidence="1 2">CBS 209.92</strain>
    </source>
</reference>
<keyword evidence="2" id="KW-1185">Reference proteome</keyword>
<evidence type="ECO:0000313" key="1">
    <source>
        <dbReference type="EMBL" id="KAL2793509.1"/>
    </source>
</evidence>
<comment type="caution">
    <text evidence="1">The sequence shown here is derived from an EMBL/GenBank/DDBJ whole genome shotgun (WGS) entry which is preliminary data.</text>
</comment>
<sequence length="396" mass="45098">MGFAKALCLNPDLGKYVRVIEIQTYALAGPRDTTVLGPDLHTVLGAALLGLPLHTEEREAWKSALMQCDISVPLALIATKAPFLRVLRTSHRQEILDRLFALRESDPSILSGLEQLHVGLERHEVLDYDIIKYSYLFDLPSLREYSFQEGNIYGHDCPSTWTLGSLKPQELALIHCECDASGIEKLVKACKTLTAFTFQNFQARGGSVNNHGPYPQEPTAVDIHEALLSHRETLRILQLDFWRKPSITHRTHSYQRFYSRRVKLPSRRNFPVLERIEIQHSLLPEAPEFSPALKSLHITDCDLPIWDMVANIARDCIKSQYPHFTDFLITSFDDTRLIGLSTEAHGLSAHTTPDLDYQSTRLLFEGTSVHFRIVPYDVDTVRAYLHGFWFDSDDDD</sequence>
<dbReference type="Proteomes" id="UP001610563">
    <property type="component" value="Unassembled WGS sequence"/>
</dbReference>
<gene>
    <name evidence="1" type="ORF">BJX66DRAFT_338825</name>
</gene>
<evidence type="ECO:0000313" key="2">
    <source>
        <dbReference type="Proteomes" id="UP001610563"/>
    </source>
</evidence>
<dbReference type="EMBL" id="JBFTWV010000057">
    <property type="protein sequence ID" value="KAL2793509.1"/>
    <property type="molecule type" value="Genomic_DNA"/>
</dbReference>
<organism evidence="1 2">
    <name type="scientific">Aspergillus keveii</name>
    <dbReference type="NCBI Taxonomy" id="714993"/>
    <lineage>
        <taxon>Eukaryota</taxon>
        <taxon>Fungi</taxon>
        <taxon>Dikarya</taxon>
        <taxon>Ascomycota</taxon>
        <taxon>Pezizomycotina</taxon>
        <taxon>Eurotiomycetes</taxon>
        <taxon>Eurotiomycetidae</taxon>
        <taxon>Eurotiales</taxon>
        <taxon>Aspergillaceae</taxon>
        <taxon>Aspergillus</taxon>
        <taxon>Aspergillus subgen. Nidulantes</taxon>
    </lineage>
</organism>
<accession>A0ABR4G3B7</accession>
<proteinExistence type="predicted"/>
<name>A0ABR4G3B7_9EURO</name>
<evidence type="ECO:0008006" key="3">
    <source>
        <dbReference type="Google" id="ProtNLM"/>
    </source>
</evidence>